<gene>
    <name evidence="1" type="ORF">L6452_29282</name>
</gene>
<name>A0ACB8ZHK7_ARCLA</name>
<keyword evidence="2" id="KW-1185">Reference proteome</keyword>
<accession>A0ACB8ZHK7</accession>
<evidence type="ECO:0000313" key="2">
    <source>
        <dbReference type="Proteomes" id="UP001055879"/>
    </source>
</evidence>
<dbReference type="EMBL" id="CM042056">
    <property type="protein sequence ID" value="KAI3696753.1"/>
    <property type="molecule type" value="Genomic_DNA"/>
</dbReference>
<proteinExistence type="predicted"/>
<dbReference type="Proteomes" id="UP001055879">
    <property type="component" value="Linkage Group LG10"/>
</dbReference>
<comment type="caution">
    <text evidence="1">The sequence shown here is derived from an EMBL/GenBank/DDBJ whole genome shotgun (WGS) entry which is preliminary data.</text>
</comment>
<protein>
    <submittedName>
        <fullName evidence="1">Uncharacterized protein</fullName>
    </submittedName>
</protein>
<evidence type="ECO:0000313" key="1">
    <source>
        <dbReference type="EMBL" id="KAI3696753.1"/>
    </source>
</evidence>
<organism evidence="1 2">
    <name type="scientific">Arctium lappa</name>
    <name type="common">Greater burdock</name>
    <name type="synonym">Lappa major</name>
    <dbReference type="NCBI Taxonomy" id="4217"/>
    <lineage>
        <taxon>Eukaryota</taxon>
        <taxon>Viridiplantae</taxon>
        <taxon>Streptophyta</taxon>
        <taxon>Embryophyta</taxon>
        <taxon>Tracheophyta</taxon>
        <taxon>Spermatophyta</taxon>
        <taxon>Magnoliopsida</taxon>
        <taxon>eudicotyledons</taxon>
        <taxon>Gunneridae</taxon>
        <taxon>Pentapetalae</taxon>
        <taxon>asterids</taxon>
        <taxon>campanulids</taxon>
        <taxon>Asterales</taxon>
        <taxon>Asteraceae</taxon>
        <taxon>Carduoideae</taxon>
        <taxon>Cardueae</taxon>
        <taxon>Arctiinae</taxon>
        <taxon>Arctium</taxon>
    </lineage>
</organism>
<sequence length="275" mass="30532">MASSTASPHFLFLSLPTSKISKPIIPTSFHLSSSSINPISKLFSTPNSINLFEATPSSRFVPEVAFSLDLELDDELSIGLDEQQDHSFLPELKLFVGNLPFNVDNAALARLFEGSGSVEMAEVVYDKLNRRSRGFGFVTMSSIEEAEAAAKKFDGHELDGRQLRVNYGPPPRKKPVIREPRDGGRGDNNSNTVYVGNLSWSVDDQALETLFWEHGNVMKAKVFYDKYTGRSRGFGFVTYSSADEAYRAVESLDGVDLDGRNIRVSVAEPQQRRQL</sequence>
<reference evidence="2" key="1">
    <citation type="journal article" date="2022" name="Mol. Ecol. Resour.">
        <title>The genomes of chicory, endive, great burdock and yacon provide insights into Asteraceae palaeo-polyploidization history and plant inulin production.</title>
        <authorList>
            <person name="Fan W."/>
            <person name="Wang S."/>
            <person name="Wang H."/>
            <person name="Wang A."/>
            <person name="Jiang F."/>
            <person name="Liu H."/>
            <person name="Zhao H."/>
            <person name="Xu D."/>
            <person name="Zhang Y."/>
        </authorList>
    </citation>
    <scope>NUCLEOTIDE SEQUENCE [LARGE SCALE GENOMIC DNA]</scope>
    <source>
        <strain evidence="2">cv. Niubang</strain>
    </source>
</reference>
<reference evidence="1 2" key="2">
    <citation type="journal article" date="2022" name="Mol. Ecol. Resour.">
        <title>The genomes of chicory, endive, great burdock and yacon provide insights into Asteraceae paleo-polyploidization history and plant inulin production.</title>
        <authorList>
            <person name="Fan W."/>
            <person name="Wang S."/>
            <person name="Wang H."/>
            <person name="Wang A."/>
            <person name="Jiang F."/>
            <person name="Liu H."/>
            <person name="Zhao H."/>
            <person name="Xu D."/>
            <person name="Zhang Y."/>
        </authorList>
    </citation>
    <scope>NUCLEOTIDE SEQUENCE [LARGE SCALE GENOMIC DNA]</scope>
    <source>
        <strain evidence="2">cv. Niubang</strain>
    </source>
</reference>